<organism evidence="1 2">
    <name type="scientific">Maribacter sedimenticola</name>
    <dbReference type="NCBI Taxonomy" id="228956"/>
    <lineage>
        <taxon>Bacteria</taxon>
        <taxon>Pseudomonadati</taxon>
        <taxon>Bacteroidota</taxon>
        <taxon>Flavobacteriia</taxon>
        <taxon>Flavobacteriales</taxon>
        <taxon>Flavobacteriaceae</taxon>
        <taxon>Maribacter</taxon>
    </lineage>
</organism>
<comment type="caution">
    <text evidence="1">The sequence shown here is derived from an EMBL/GenBank/DDBJ whole genome shotgun (WGS) entry which is preliminary data.</text>
</comment>
<dbReference type="Proteomes" id="UP000198337">
    <property type="component" value="Unassembled WGS sequence"/>
</dbReference>
<dbReference type="EMBL" id="FZNV01000010">
    <property type="protein sequence ID" value="SNR78216.1"/>
    <property type="molecule type" value="Genomic_DNA"/>
</dbReference>
<sequence length="425" mass="49393">MKEDLLHYLWKYKKYPLNGLQSTCGKSIQVKSSGLHNQLSGPDFFNAQIELDGQLWAGNVEIHIKSSDWFAHNHQLDAGYDNVILHVVWKDDVSVYRKDGTQIPTLSLQEYISVALLETYKQLFNTKNYKFINCENEFKQVDTFIKENWLDRLFIERLQGKSGVINELLKFTDNDWEYVLFLMLLKNFGSKINADAFLAIGKSIRYSIVRKLFGQPLVMESLLMGQAGLLEQEPGLDSYYNRLFKEYQYLKSKYHLVQPLTKPKFFKLRPLNFPTIRLAQFSKIYATNNNLFQNLIDRKDVDASDLVNLGTSDYWNTHYTFEKESNRKIKHITDSFVQLIMINTVIPLKFSYQQYIGQTNNDALFQLMGTFKSEQNSIIERYRDIGGQITNAKSSQAYLQLYNAYCKTGKCLDCAIGAQLMNIKV</sequence>
<evidence type="ECO:0000313" key="1">
    <source>
        <dbReference type="EMBL" id="SNR78216.1"/>
    </source>
</evidence>
<reference evidence="1 2" key="1">
    <citation type="submission" date="2017-06" db="EMBL/GenBank/DDBJ databases">
        <authorList>
            <person name="Varghese N."/>
            <person name="Submissions S."/>
        </authorList>
    </citation>
    <scope>NUCLEOTIDE SEQUENCE [LARGE SCALE GENOMIC DNA]</scope>
    <source>
        <strain evidence="1 2">DSM 19840</strain>
    </source>
</reference>
<dbReference type="Pfam" id="PF11013">
    <property type="entry name" value="DUF2851"/>
    <property type="match status" value="1"/>
</dbReference>
<dbReference type="InterPro" id="IPR021272">
    <property type="entry name" value="DUF2851"/>
</dbReference>
<accession>A0ABY1SMJ8</accession>
<gene>
    <name evidence="1" type="ORF">SAMN04488009_0026</name>
</gene>
<keyword evidence="2" id="KW-1185">Reference proteome</keyword>
<dbReference type="RefSeq" id="WP_089262982.1">
    <property type="nucleotide sequence ID" value="NZ_FZNV01000010.1"/>
</dbReference>
<protein>
    <recommendedName>
        <fullName evidence="3">DUF2851 family protein</fullName>
    </recommendedName>
</protein>
<proteinExistence type="predicted"/>
<evidence type="ECO:0000313" key="2">
    <source>
        <dbReference type="Proteomes" id="UP000198337"/>
    </source>
</evidence>
<name>A0ABY1SMJ8_9FLAO</name>
<evidence type="ECO:0008006" key="3">
    <source>
        <dbReference type="Google" id="ProtNLM"/>
    </source>
</evidence>